<feature type="region of interest" description="Disordered" evidence="1">
    <location>
        <begin position="66"/>
        <end position="116"/>
    </location>
</feature>
<keyword evidence="3" id="KW-1185">Reference proteome</keyword>
<comment type="caution">
    <text evidence="2">The sequence shown here is derived from an EMBL/GenBank/DDBJ whole genome shotgun (WGS) entry which is preliminary data.</text>
</comment>
<dbReference type="EMBL" id="RDQH01000330">
    <property type="protein sequence ID" value="RXI00694.1"/>
    <property type="molecule type" value="Genomic_DNA"/>
</dbReference>
<evidence type="ECO:0000256" key="1">
    <source>
        <dbReference type="SAM" id="MobiDB-lite"/>
    </source>
</evidence>
<feature type="compositionally biased region" description="Basic and acidic residues" evidence="1">
    <location>
        <begin position="101"/>
        <end position="116"/>
    </location>
</feature>
<evidence type="ECO:0000313" key="3">
    <source>
        <dbReference type="Proteomes" id="UP000290289"/>
    </source>
</evidence>
<dbReference type="Proteomes" id="UP000290289">
    <property type="component" value="Chromosome 4"/>
</dbReference>
<name>A0A498K323_MALDO</name>
<dbReference type="AlphaFoldDB" id="A0A498K323"/>
<reference evidence="2 3" key="1">
    <citation type="submission" date="2018-10" db="EMBL/GenBank/DDBJ databases">
        <title>A high-quality apple genome assembly.</title>
        <authorList>
            <person name="Hu J."/>
        </authorList>
    </citation>
    <scope>NUCLEOTIDE SEQUENCE [LARGE SCALE GENOMIC DNA]</scope>
    <source>
        <strain evidence="3">cv. HFTH1</strain>
        <tissue evidence="2">Young leaf</tissue>
    </source>
</reference>
<accession>A0A498K323</accession>
<evidence type="ECO:0000313" key="2">
    <source>
        <dbReference type="EMBL" id="RXI00694.1"/>
    </source>
</evidence>
<dbReference type="STRING" id="3750.A0A498K323"/>
<protein>
    <submittedName>
        <fullName evidence="2">Uncharacterized protein</fullName>
    </submittedName>
</protein>
<gene>
    <name evidence="2" type="ORF">DVH24_000928</name>
</gene>
<sequence length="116" mass="12516">MEAATLQRKKLRSFRRSTATTKLDFIDGLPDDLVVFVLCKLSPSPSSSSDLINVLITGGRASQMVDLVPLPEPGTFSPSSPSKPQKNKKTLPQKDGQGRQGKPDGRSGRPRAEVAQ</sequence>
<proteinExistence type="predicted"/>
<organism evidence="2 3">
    <name type="scientific">Malus domestica</name>
    <name type="common">Apple</name>
    <name type="synonym">Pyrus malus</name>
    <dbReference type="NCBI Taxonomy" id="3750"/>
    <lineage>
        <taxon>Eukaryota</taxon>
        <taxon>Viridiplantae</taxon>
        <taxon>Streptophyta</taxon>
        <taxon>Embryophyta</taxon>
        <taxon>Tracheophyta</taxon>
        <taxon>Spermatophyta</taxon>
        <taxon>Magnoliopsida</taxon>
        <taxon>eudicotyledons</taxon>
        <taxon>Gunneridae</taxon>
        <taxon>Pentapetalae</taxon>
        <taxon>rosids</taxon>
        <taxon>fabids</taxon>
        <taxon>Rosales</taxon>
        <taxon>Rosaceae</taxon>
        <taxon>Amygdaloideae</taxon>
        <taxon>Maleae</taxon>
        <taxon>Malus</taxon>
    </lineage>
</organism>